<gene>
    <name evidence="2" type="ORF">GHI93_01500</name>
</gene>
<dbReference type="Proteomes" id="UP000439550">
    <property type="component" value="Unassembled WGS sequence"/>
</dbReference>
<dbReference type="Gene3D" id="3.40.50.620">
    <property type="entry name" value="HUPs"/>
    <property type="match status" value="1"/>
</dbReference>
<dbReference type="InterPro" id="IPR004821">
    <property type="entry name" value="Cyt_trans-like"/>
</dbReference>
<dbReference type="EMBL" id="WITJ01000002">
    <property type="protein sequence ID" value="MQW38624.1"/>
    <property type="molecule type" value="Genomic_DNA"/>
</dbReference>
<evidence type="ECO:0000313" key="3">
    <source>
        <dbReference type="Proteomes" id="UP000439550"/>
    </source>
</evidence>
<dbReference type="InterPro" id="IPR052735">
    <property type="entry name" value="NAD_biosynth-regulator"/>
</dbReference>
<evidence type="ECO:0000259" key="1">
    <source>
        <dbReference type="Pfam" id="PF01467"/>
    </source>
</evidence>
<evidence type="ECO:0000313" key="2">
    <source>
        <dbReference type="EMBL" id="MQW38624.1"/>
    </source>
</evidence>
<dbReference type="Pfam" id="PF01467">
    <property type="entry name" value="CTP_transf_like"/>
    <property type="match status" value="1"/>
</dbReference>
<dbReference type="GO" id="GO:0003824">
    <property type="term" value="F:catalytic activity"/>
    <property type="evidence" value="ECO:0007669"/>
    <property type="project" value="InterPro"/>
</dbReference>
<dbReference type="SUPFAM" id="SSF52374">
    <property type="entry name" value="Nucleotidylyl transferase"/>
    <property type="match status" value="1"/>
</dbReference>
<dbReference type="OrthoDB" id="9802794at2"/>
<feature type="domain" description="Cytidyltransferase-like" evidence="1">
    <location>
        <begin position="6"/>
        <end position="149"/>
    </location>
</feature>
<dbReference type="InterPro" id="IPR014729">
    <property type="entry name" value="Rossmann-like_a/b/a_fold"/>
</dbReference>
<name>A0A7X1Z6Q1_9LACT</name>
<keyword evidence="3" id="KW-1185">Reference proteome</keyword>
<proteinExistence type="predicted"/>
<organism evidence="2 3">
    <name type="scientific">Lactococcus hircilactis</name>
    <dbReference type="NCBI Taxonomy" id="1494462"/>
    <lineage>
        <taxon>Bacteria</taxon>
        <taxon>Bacillati</taxon>
        <taxon>Bacillota</taxon>
        <taxon>Bacilli</taxon>
        <taxon>Lactobacillales</taxon>
        <taxon>Streptococcaceae</taxon>
        <taxon>Lactococcus</taxon>
    </lineage>
</organism>
<accession>A0A7X1Z6Q1</accession>
<protein>
    <submittedName>
        <fullName evidence="2">Transcriptional regulator</fullName>
    </submittedName>
</protein>
<dbReference type="PANTHER" id="PTHR37512:SF1">
    <property type="entry name" value="NADR_TTD14 AAA DOMAIN-CONTAINING PROTEIN"/>
    <property type="match status" value="1"/>
</dbReference>
<dbReference type="RefSeq" id="WP_153494943.1">
    <property type="nucleotide sequence ID" value="NZ_CAXYUY010000014.1"/>
</dbReference>
<dbReference type="AlphaFoldDB" id="A0A7X1Z6Q1"/>
<dbReference type="PANTHER" id="PTHR37512">
    <property type="entry name" value="TRIFUNCTIONAL NAD BIOSYNTHESIS/REGULATOR PROTEIN NADR"/>
    <property type="match status" value="1"/>
</dbReference>
<sequence>MKKIGIYFGTFAPMHIGHLHQVYKSAFENDEVLLVVSGYDNDRGDKIHLPLDQRLSVLTDFFSDEPHIHVRKLDENDLPPMPNGWNEWSARLFQLIDALDNGPFLATFYVGEPEYVVELEKRFPKNENKYHVKISDRTAIPISATKIRQAPHQYWDQIIPAFHPFFAQTVLVSAEQATTLCQRLEKICPNSGLTFVSADEHPKQSSADFVLQLQAQSLMDAFYEAIDAINEKTHLQLLRLKNE</sequence>
<comment type="caution">
    <text evidence="2">The sequence shown here is derived from an EMBL/GenBank/DDBJ whole genome shotgun (WGS) entry which is preliminary data.</text>
</comment>
<reference evidence="2 3" key="1">
    <citation type="submission" date="2019-10" db="EMBL/GenBank/DDBJ databases">
        <authorList>
            <person name="Dong K."/>
        </authorList>
    </citation>
    <scope>NUCLEOTIDE SEQUENCE [LARGE SCALE GENOMIC DNA]</scope>
    <source>
        <strain evidence="2 3">DSM 28960</strain>
    </source>
</reference>